<dbReference type="Pfam" id="PF07499">
    <property type="entry name" value="RuvA_C"/>
    <property type="match status" value="1"/>
</dbReference>
<organism evidence="8 9">
    <name type="scientific">Candidatus Cryptobacteroides avistercoris</name>
    <dbReference type="NCBI Taxonomy" id="2840758"/>
    <lineage>
        <taxon>Bacteria</taxon>
        <taxon>Pseudomonadati</taxon>
        <taxon>Bacteroidota</taxon>
        <taxon>Bacteroidia</taxon>
        <taxon>Bacteroidales</taxon>
        <taxon>Candidatus Cryptobacteroides</taxon>
    </lineage>
</organism>
<evidence type="ECO:0000256" key="1">
    <source>
        <dbReference type="ARBA" id="ARBA00022490"/>
    </source>
</evidence>
<dbReference type="Pfam" id="PF14520">
    <property type="entry name" value="HHH_5"/>
    <property type="match status" value="1"/>
</dbReference>
<dbReference type="AlphaFoldDB" id="A0A9D9IX46"/>
<dbReference type="InterPro" id="IPR011114">
    <property type="entry name" value="RuvA_C"/>
</dbReference>
<dbReference type="GO" id="GO:0006310">
    <property type="term" value="P:DNA recombination"/>
    <property type="evidence" value="ECO:0007669"/>
    <property type="project" value="UniProtKB-UniRule"/>
</dbReference>
<dbReference type="GO" id="GO:0048476">
    <property type="term" value="C:Holliday junction resolvase complex"/>
    <property type="evidence" value="ECO:0007669"/>
    <property type="project" value="UniProtKB-UniRule"/>
</dbReference>
<dbReference type="InterPro" id="IPR010994">
    <property type="entry name" value="RuvA_2-like"/>
</dbReference>
<dbReference type="InterPro" id="IPR013849">
    <property type="entry name" value="DNA_helicase_Holl-junc_RuvA_I"/>
</dbReference>
<dbReference type="InterPro" id="IPR003583">
    <property type="entry name" value="Hlx-hairpin-Hlx_DNA-bd_motif"/>
</dbReference>
<dbReference type="SUPFAM" id="SSF46929">
    <property type="entry name" value="DNA helicase RuvA subunit, C-terminal domain"/>
    <property type="match status" value="1"/>
</dbReference>
<comment type="caution">
    <text evidence="6">Lacks conserved residue(s) required for the propagation of feature annotation.</text>
</comment>
<dbReference type="Gene3D" id="1.10.8.10">
    <property type="entry name" value="DNA helicase RuvA subunit, C-terminal domain"/>
    <property type="match status" value="1"/>
</dbReference>
<dbReference type="InterPro" id="IPR036267">
    <property type="entry name" value="RuvA_C_sf"/>
</dbReference>
<comment type="caution">
    <text evidence="8">The sequence shown here is derived from an EMBL/GenBank/DDBJ whole genome shotgun (WGS) entry which is preliminary data.</text>
</comment>
<dbReference type="GO" id="GO:0009378">
    <property type="term" value="F:four-way junction helicase activity"/>
    <property type="evidence" value="ECO:0007669"/>
    <property type="project" value="InterPro"/>
</dbReference>
<evidence type="ECO:0000259" key="7">
    <source>
        <dbReference type="SMART" id="SM00278"/>
    </source>
</evidence>
<evidence type="ECO:0000256" key="3">
    <source>
        <dbReference type="ARBA" id="ARBA00023125"/>
    </source>
</evidence>
<dbReference type="Gene3D" id="2.40.50.140">
    <property type="entry name" value="Nucleic acid-binding proteins"/>
    <property type="match status" value="1"/>
</dbReference>
<protein>
    <recommendedName>
        <fullName evidence="6">Holliday junction branch migration complex subunit RuvA</fullName>
    </recommendedName>
</protein>
<dbReference type="Gene3D" id="1.10.150.20">
    <property type="entry name" value="5' to 3' exonuclease, C-terminal subdomain"/>
    <property type="match status" value="1"/>
</dbReference>
<gene>
    <name evidence="6 8" type="primary">ruvA</name>
    <name evidence="8" type="ORF">IAB76_04260</name>
</gene>
<feature type="domain" description="Helix-hairpin-helix DNA-binding motif class 1" evidence="7">
    <location>
        <begin position="109"/>
        <end position="128"/>
    </location>
</feature>
<evidence type="ECO:0000313" key="8">
    <source>
        <dbReference type="EMBL" id="MBO8480308.1"/>
    </source>
</evidence>
<sequence length="197" mass="21561">MIDYISGRLAELSPTNAVIENQGIGYIMEISLQTYEELNGKTEATLYIQRQVNQRDGVEIDYGFATKEERNLFRSITSVSGMGASSARMILSSLTPEELQNTILSENVARLKSIKGIGLKSAQRLILELKDKIVKGEGSNFDAILKAQTNADAEEAAIALQNLGFTKPNISKAIQAILKQTPDAKVEDIIKAALKML</sequence>
<evidence type="ECO:0000256" key="5">
    <source>
        <dbReference type="ARBA" id="ARBA00023204"/>
    </source>
</evidence>
<comment type="similarity">
    <text evidence="6">Belongs to the RuvA family.</text>
</comment>
<dbReference type="HAMAP" id="MF_00031">
    <property type="entry name" value="DNA_HJ_migration_RuvA"/>
    <property type="match status" value="1"/>
</dbReference>
<keyword evidence="5 6" id="KW-0234">DNA repair</keyword>
<dbReference type="GO" id="GO:0005737">
    <property type="term" value="C:cytoplasm"/>
    <property type="evidence" value="ECO:0007669"/>
    <property type="project" value="UniProtKB-SubCell"/>
</dbReference>
<dbReference type="SMART" id="SM00278">
    <property type="entry name" value="HhH1"/>
    <property type="match status" value="2"/>
</dbReference>
<reference evidence="8" key="1">
    <citation type="submission" date="2020-10" db="EMBL/GenBank/DDBJ databases">
        <authorList>
            <person name="Gilroy R."/>
        </authorList>
    </citation>
    <scope>NUCLEOTIDE SEQUENCE</scope>
    <source>
        <strain evidence="8">B3-1481</strain>
    </source>
</reference>
<comment type="function">
    <text evidence="6">The RuvA-RuvB-RuvC complex processes Holliday junction (HJ) DNA during genetic recombination and DNA repair, while the RuvA-RuvB complex plays an important role in the rescue of blocked DNA replication forks via replication fork reversal (RFR). RuvA specifically binds to HJ cruciform DNA, conferring on it an open structure. The RuvB hexamer acts as an ATP-dependent pump, pulling dsDNA into and through the RuvAB complex. HJ branch migration allows RuvC to scan DNA until it finds its consensus sequence, where it cleaves and resolves the cruciform DNA.</text>
</comment>
<keyword evidence="1 6" id="KW-0963">Cytoplasm</keyword>
<accession>A0A9D9IX46</accession>
<dbReference type="GO" id="GO:0000400">
    <property type="term" value="F:four-way junction DNA binding"/>
    <property type="evidence" value="ECO:0007669"/>
    <property type="project" value="UniProtKB-UniRule"/>
</dbReference>
<name>A0A9D9IX46_9BACT</name>
<evidence type="ECO:0000256" key="2">
    <source>
        <dbReference type="ARBA" id="ARBA00022763"/>
    </source>
</evidence>
<dbReference type="GO" id="GO:0006281">
    <property type="term" value="P:DNA repair"/>
    <property type="evidence" value="ECO:0007669"/>
    <property type="project" value="UniProtKB-UniRule"/>
</dbReference>
<dbReference type="GO" id="GO:0005524">
    <property type="term" value="F:ATP binding"/>
    <property type="evidence" value="ECO:0007669"/>
    <property type="project" value="InterPro"/>
</dbReference>
<keyword evidence="4 6" id="KW-0233">DNA recombination</keyword>
<dbReference type="Pfam" id="PF01330">
    <property type="entry name" value="RuvA_N"/>
    <property type="match status" value="1"/>
</dbReference>
<dbReference type="InterPro" id="IPR000085">
    <property type="entry name" value="RuvA"/>
</dbReference>
<comment type="domain">
    <text evidence="6">Has three domains with a flexible linker between the domains II and III and assumes an 'L' shape. Domain III is highly mobile and contacts RuvB.</text>
</comment>
<proteinExistence type="inferred from homology"/>
<comment type="subcellular location">
    <subcellularLocation>
        <location evidence="6">Cytoplasm</location>
    </subcellularLocation>
</comment>
<dbReference type="CDD" id="cd14332">
    <property type="entry name" value="UBA_RuvA_C"/>
    <property type="match status" value="1"/>
</dbReference>
<feature type="region of interest" description="Domain III" evidence="6">
    <location>
        <begin position="149"/>
        <end position="197"/>
    </location>
</feature>
<keyword evidence="3 6" id="KW-0238">DNA-binding</keyword>
<dbReference type="NCBIfam" id="TIGR00084">
    <property type="entry name" value="ruvA"/>
    <property type="match status" value="1"/>
</dbReference>
<evidence type="ECO:0000313" key="9">
    <source>
        <dbReference type="Proteomes" id="UP000823769"/>
    </source>
</evidence>
<reference evidence="8" key="2">
    <citation type="journal article" date="2021" name="PeerJ">
        <title>Extensive microbial diversity within the chicken gut microbiome revealed by metagenomics and culture.</title>
        <authorList>
            <person name="Gilroy R."/>
            <person name="Ravi A."/>
            <person name="Getino M."/>
            <person name="Pursley I."/>
            <person name="Horton D.L."/>
            <person name="Alikhan N.F."/>
            <person name="Baker D."/>
            <person name="Gharbi K."/>
            <person name="Hall N."/>
            <person name="Watson M."/>
            <person name="Adriaenssens E.M."/>
            <person name="Foster-Nyarko E."/>
            <person name="Jarju S."/>
            <person name="Secka A."/>
            <person name="Antonio M."/>
            <person name="Oren A."/>
            <person name="Chaudhuri R.R."/>
            <person name="La Ragione R."/>
            <person name="Hildebrand F."/>
            <person name="Pallen M.J."/>
        </authorList>
    </citation>
    <scope>NUCLEOTIDE SEQUENCE</scope>
    <source>
        <strain evidence="8">B3-1481</strain>
    </source>
</reference>
<comment type="subunit">
    <text evidence="6">Homotetramer. Forms an RuvA(8)-RuvB(12)-Holliday junction (HJ) complex. HJ DNA is sandwiched between 2 RuvA tetramers; dsDNA enters through RuvA and exits via RuvB. An RuvB hexamer assembles on each DNA strand where it exits the tetramer. Each RuvB hexamer is contacted by two RuvA subunits (via domain III) on 2 adjacent RuvB subunits; this complex drives branch migration. In the full resolvosome a probable DNA-RuvA(4)-RuvB(12)-RuvC(2) complex forms which resolves the HJ.</text>
</comment>
<keyword evidence="2 6" id="KW-0227">DNA damage</keyword>
<dbReference type="EMBL" id="JADILW010000066">
    <property type="protein sequence ID" value="MBO8480308.1"/>
    <property type="molecule type" value="Genomic_DNA"/>
</dbReference>
<evidence type="ECO:0000256" key="6">
    <source>
        <dbReference type="HAMAP-Rule" id="MF_00031"/>
    </source>
</evidence>
<evidence type="ECO:0000256" key="4">
    <source>
        <dbReference type="ARBA" id="ARBA00023172"/>
    </source>
</evidence>
<dbReference type="Proteomes" id="UP000823769">
    <property type="component" value="Unassembled WGS sequence"/>
</dbReference>
<feature type="domain" description="Helix-hairpin-helix DNA-binding motif class 1" evidence="7">
    <location>
        <begin position="74"/>
        <end position="93"/>
    </location>
</feature>
<dbReference type="SUPFAM" id="SSF47781">
    <property type="entry name" value="RuvA domain 2-like"/>
    <property type="match status" value="1"/>
</dbReference>
<dbReference type="GO" id="GO:0009379">
    <property type="term" value="C:Holliday junction helicase complex"/>
    <property type="evidence" value="ECO:0007669"/>
    <property type="project" value="InterPro"/>
</dbReference>
<dbReference type="SUPFAM" id="SSF50249">
    <property type="entry name" value="Nucleic acid-binding proteins"/>
    <property type="match status" value="1"/>
</dbReference>
<dbReference type="InterPro" id="IPR012340">
    <property type="entry name" value="NA-bd_OB-fold"/>
</dbReference>